<keyword evidence="10" id="KW-0539">Nucleus</keyword>
<evidence type="ECO:0000256" key="7">
    <source>
        <dbReference type="ARBA" id="ARBA00022553"/>
    </source>
</evidence>
<evidence type="ECO:0000259" key="13">
    <source>
        <dbReference type="Pfam" id="PF16276"/>
    </source>
</evidence>
<comment type="caution">
    <text evidence="14">The sequence shown here is derived from an EMBL/GenBank/DDBJ whole genome shotgun (WGS) entry which is preliminary data.</text>
</comment>
<dbReference type="InterPro" id="IPR036824">
    <property type="entry name" value="Nucleoplasmin_core_dom_sf"/>
</dbReference>
<evidence type="ECO:0000256" key="4">
    <source>
        <dbReference type="ARBA" id="ARBA00010744"/>
    </source>
</evidence>
<evidence type="ECO:0000256" key="9">
    <source>
        <dbReference type="ARBA" id="ARBA00023186"/>
    </source>
</evidence>
<feature type="compositionally biased region" description="Acidic residues" evidence="11">
    <location>
        <begin position="151"/>
        <end position="165"/>
    </location>
</feature>
<dbReference type="GO" id="GO:0045944">
    <property type="term" value="P:positive regulation of transcription by RNA polymerase II"/>
    <property type="evidence" value="ECO:0007669"/>
    <property type="project" value="TreeGrafter"/>
</dbReference>
<evidence type="ECO:0000256" key="11">
    <source>
        <dbReference type="SAM" id="MobiDB-lite"/>
    </source>
</evidence>
<dbReference type="Pfam" id="PF16276">
    <property type="entry name" value="NPM1-C"/>
    <property type="match status" value="1"/>
</dbReference>
<dbReference type="SUPFAM" id="SSF69203">
    <property type="entry name" value="Nucleoplasmin-like core domain"/>
    <property type="match status" value="1"/>
</dbReference>
<evidence type="ECO:0000256" key="1">
    <source>
        <dbReference type="ARBA" id="ARBA00004496"/>
    </source>
</evidence>
<dbReference type="Proteomes" id="UP000645828">
    <property type="component" value="Unassembled WGS sequence"/>
</dbReference>
<dbReference type="InterPro" id="IPR004301">
    <property type="entry name" value="Nucleoplasmin"/>
</dbReference>
<dbReference type="InterPro" id="IPR032569">
    <property type="entry name" value="NPM1_C"/>
</dbReference>
<evidence type="ECO:0000256" key="10">
    <source>
        <dbReference type="ARBA" id="ARBA00023242"/>
    </source>
</evidence>
<sequence length="215" mass="23890">MDMDISTLRSPNYLFSCELKVDRNYHFNLGTGKKGELHIVEAGEMNYEGSPIKITLTTLKMSIQPTISLGGFEITLPVVSHSNGGSQTGHVGGKHLVAVEEDVELEDTAEEDVKLLSISGKMFYVWEMVTSFHRKESNLLLMKGSLGGAADDNEDGDDDLEDNETEEKASSCRDIKAKMQAGIEKDPFLPKVEAKFINYMKNCFQMTDQEAIQDL</sequence>
<dbReference type="GO" id="GO:0003682">
    <property type="term" value="F:chromatin binding"/>
    <property type="evidence" value="ECO:0007669"/>
    <property type="project" value="TreeGrafter"/>
</dbReference>
<accession>A0A811Y2D3</accession>
<dbReference type="EMBL" id="CAJHUB010000661">
    <property type="protein sequence ID" value="CAD7671185.1"/>
    <property type="molecule type" value="Genomic_DNA"/>
</dbReference>
<dbReference type="PANTHER" id="PTHR22747">
    <property type="entry name" value="NUCLEOPLASMIN"/>
    <property type="match status" value="1"/>
</dbReference>
<organism evidence="14 15">
    <name type="scientific">Nyctereutes procyonoides</name>
    <name type="common">Raccoon dog</name>
    <name type="synonym">Canis procyonoides</name>
    <dbReference type="NCBI Taxonomy" id="34880"/>
    <lineage>
        <taxon>Eukaryota</taxon>
        <taxon>Metazoa</taxon>
        <taxon>Chordata</taxon>
        <taxon>Craniata</taxon>
        <taxon>Vertebrata</taxon>
        <taxon>Euteleostomi</taxon>
        <taxon>Mammalia</taxon>
        <taxon>Eutheria</taxon>
        <taxon>Laurasiatheria</taxon>
        <taxon>Carnivora</taxon>
        <taxon>Caniformia</taxon>
        <taxon>Canidae</taxon>
        <taxon>Nyctereutes</taxon>
    </lineage>
</organism>
<keyword evidence="9" id="KW-0143">Chaperone</keyword>
<dbReference type="GO" id="GO:0005654">
    <property type="term" value="C:nucleoplasm"/>
    <property type="evidence" value="ECO:0007669"/>
    <property type="project" value="UniProtKB-SubCell"/>
</dbReference>
<dbReference type="GO" id="GO:0010824">
    <property type="term" value="P:regulation of centrosome duplication"/>
    <property type="evidence" value="ECO:0007669"/>
    <property type="project" value="TreeGrafter"/>
</dbReference>
<dbReference type="GO" id="GO:0000056">
    <property type="term" value="P:ribosomal small subunit export from nucleus"/>
    <property type="evidence" value="ECO:0007669"/>
    <property type="project" value="TreeGrafter"/>
</dbReference>
<feature type="region of interest" description="Disordered" evidence="11">
    <location>
        <begin position="150"/>
        <end position="173"/>
    </location>
</feature>
<evidence type="ECO:0000256" key="3">
    <source>
        <dbReference type="ARBA" id="ARBA00004642"/>
    </source>
</evidence>
<keyword evidence="7" id="KW-0597">Phosphoprotein</keyword>
<dbReference type="GO" id="GO:1990904">
    <property type="term" value="C:ribonucleoprotein complex"/>
    <property type="evidence" value="ECO:0007669"/>
    <property type="project" value="TreeGrafter"/>
</dbReference>
<feature type="domain" description="Nucleoplasmin core" evidence="12">
    <location>
        <begin position="29"/>
        <end position="97"/>
    </location>
</feature>
<dbReference type="GO" id="GO:0005730">
    <property type="term" value="C:nucleolus"/>
    <property type="evidence" value="ECO:0007669"/>
    <property type="project" value="UniProtKB-SubCell"/>
</dbReference>
<comment type="subcellular location">
    <subcellularLocation>
        <location evidence="1">Cytoplasm</location>
    </subcellularLocation>
    <subcellularLocation>
        <location evidence="2">Nucleus</location>
        <location evidence="2">Nucleolus</location>
    </subcellularLocation>
    <subcellularLocation>
        <location evidence="3">Nucleus</location>
        <location evidence="3">Nucleoplasm</location>
    </subcellularLocation>
</comment>
<protein>
    <recommendedName>
        <fullName evidence="5">Nucleophosmin</fullName>
    </recommendedName>
</protein>
<dbReference type="GO" id="GO:0042393">
    <property type="term" value="F:histone binding"/>
    <property type="evidence" value="ECO:0007669"/>
    <property type="project" value="TreeGrafter"/>
</dbReference>
<keyword evidence="15" id="KW-1185">Reference proteome</keyword>
<gene>
    <name evidence="14" type="ORF">NYPRO_LOCUS3980</name>
</gene>
<dbReference type="FunFam" id="1.10.10.2100:FF:000001">
    <property type="entry name" value="Nucleophosmin 1"/>
    <property type="match status" value="1"/>
</dbReference>
<proteinExistence type="inferred from homology"/>
<evidence type="ECO:0000256" key="6">
    <source>
        <dbReference type="ARBA" id="ARBA00022490"/>
    </source>
</evidence>
<feature type="domain" description="Nucleophosmin C-terminal" evidence="13">
    <location>
        <begin position="174"/>
        <end position="215"/>
    </location>
</feature>
<comment type="similarity">
    <text evidence="4">Belongs to the nucleoplasmin family.</text>
</comment>
<evidence type="ECO:0000313" key="14">
    <source>
        <dbReference type="EMBL" id="CAD7671185.1"/>
    </source>
</evidence>
<evidence type="ECO:0000259" key="12">
    <source>
        <dbReference type="Pfam" id="PF03066"/>
    </source>
</evidence>
<dbReference type="AlphaFoldDB" id="A0A811Y2D3"/>
<dbReference type="GO" id="GO:0005813">
    <property type="term" value="C:centrosome"/>
    <property type="evidence" value="ECO:0007669"/>
    <property type="project" value="TreeGrafter"/>
</dbReference>
<name>A0A811Y2D3_NYCPR</name>
<evidence type="ECO:0000256" key="8">
    <source>
        <dbReference type="ARBA" id="ARBA00022884"/>
    </source>
</evidence>
<reference evidence="14" key="1">
    <citation type="submission" date="2020-12" db="EMBL/GenBank/DDBJ databases">
        <authorList>
            <consortium name="Molecular Ecology Group"/>
        </authorList>
    </citation>
    <scope>NUCLEOTIDE SEQUENCE</scope>
    <source>
        <strain evidence="14">TBG_1078</strain>
    </source>
</reference>
<evidence type="ECO:0000256" key="2">
    <source>
        <dbReference type="ARBA" id="ARBA00004604"/>
    </source>
</evidence>
<dbReference type="GO" id="GO:0000055">
    <property type="term" value="P:ribosomal large subunit export from nucleus"/>
    <property type="evidence" value="ECO:0007669"/>
    <property type="project" value="TreeGrafter"/>
</dbReference>
<evidence type="ECO:0000256" key="5">
    <source>
        <dbReference type="ARBA" id="ARBA00020749"/>
    </source>
</evidence>
<dbReference type="GO" id="GO:0042274">
    <property type="term" value="P:ribosomal small subunit biogenesis"/>
    <property type="evidence" value="ECO:0007669"/>
    <property type="project" value="TreeGrafter"/>
</dbReference>
<dbReference type="Pfam" id="PF03066">
    <property type="entry name" value="Nucleoplasmin"/>
    <property type="match status" value="1"/>
</dbReference>
<dbReference type="Gene3D" id="2.60.120.340">
    <property type="entry name" value="Nucleoplasmin core domain"/>
    <property type="match status" value="1"/>
</dbReference>
<dbReference type="GO" id="GO:0005737">
    <property type="term" value="C:cytoplasm"/>
    <property type="evidence" value="ECO:0007669"/>
    <property type="project" value="UniProtKB-SubCell"/>
</dbReference>
<dbReference type="GO" id="GO:0042802">
    <property type="term" value="F:identical protein binding"/>
    <property type="evidence" value="ECO:0007669"/>
    <property type="project" value="UniProtKB-ARBA"/>
</dbReference>
<dbReference type="GO" id="GO:0003723">
    <property type="term" value="F:RNA binding"/>
    <property type="evidence" value="ECO:0007669"/>
    <property type="project" value="UniProtKB-KW"/>
</dbReference>
<keyword evidence="8" id="KW-0694">RNA-binding</keyword>
<keyword evidence="6" id="KW-0963">Cytoplasm</keyword>
<evidence type="ECO:0000313" key="15">
    <source>
        <dbReference type="Proteomes" id="UP000645828"/>
    </source>
</evidence>
<dbReference type="Gene3D" id="1.10.10.2100">
    <property type="match status" value="1"/>
</dbReference>
<dbReference type="InterPro" id="IPR024057">
    <property type="entry name" value="Nucleoplasmin_core_dom"/>
</dbReference>
<dbReference type="GO" id="GO:0006338">
    <property type="term" value="P:chromatin remodeling"/>
    <property type="evidence" value="ECO:0007669"/>
    <property type="project" value="TreeGrafter"/>
</dbReference>
<dbReference type="PANTHER" id="PTHR22747:SF28">
    <property type="entry name" value="NUCLEOPHOSMIN"/>
    <property type="match status" value="1"/>
</dbReference>
<dbReference type="GO" id="GO:0042273">
    <property type="term" value="P:ribosomal large subunit biogenesis"/>
    <property type="evidence" value="ECO:0007669"/>
    <property type="project" value="TreeGrafter"/>
</dbReference>